<dbReference type="EMBL" id="KB446535">
    <property type="protein sequence ID" value="EME50172.1"/>
    <property type="molecule type" value="Genomic_DNA"/>
</dbReference>
<gene>
    <name evidence="2" type="ORF">DOTSEDRAFT_20553</name>
</gene>
<feature type="region of interest" description="Disordered" evidence="1">
    <location>
        <begin position="128"/>
        <end position="151"/>
    </location>
</feature>
<feature type="region of interest" description="Disordered" evidence="1">
    <location>
        <begin position="413"/>
        <end position="432"/>
    </location>
</feature>
<evidence type="ECO:0000313" key="3">
    <source>
        <dbReference type="Proteomes" id="UP000016933"/>
    </source>
</evidence>
<reference evidence="3" key="1">
    <citation type="journal article" date="2012" name="PLoS Genet.">
        <title>The genomes of the fungal plant pathogens Cladosporium fulvum and Dothistroma septosporum reveal adaptation to different hosts and lifestyles but also signatures of common ancestry.</title>
        <authorList>
            <person name="de Wit P.J.G.M."/>
            <person name="van der Burgt A."/>
            <person name="Oekmen B."/>
            <person name="Stergiopoulos I."/>
            <person name="Abd-Elsalam K.A."/>
            <person name="Aerts A.L."/>
            <person name="Bahkali A.H."/>
            <person name="Beenen H.G."/>
            <person name="Chettri P."/>
            <person name="Cox M.P."/>
            <person name="Datema E."/>
            <person name="de Vries R.P."/>
            <person name="Dhillon B."/>
            <person name="Ganley A.R."/>
            <person name="Griffiths S.A."/>
            <person name="Guo Y."/>
            <person name="Hamelin R.C."/>
            <person name="Henrissat B."/>
            <person name="Kabir M.S."/>
            <person name="Jashni M.K."/>
            <person name="Kema G."/>
            <person name="Klaubauf S."/>
            <person name="Lapidus A."/>
            <person name="Levasseur A."/>
            <person name="Lindquist E."/>
            <person name="Mehrabi R."/>
            <person name="Ohm R.A."/>
            <person name="Owen T.J."/>
            <person name="Salamov A."/>
            <person name="Schwelm A."/>
            <person name="Schijlen E."/>
            <person name="Sun H."/>
            <person name="van den Burg H.A."/>
            <person name="van Ham R.C.H.J."/>
            <person name="Zhang S."/>
            <person name="Goodwin S.B."/>
            <person name="Grigoriev I.V."/>
            <person name="Collemare J."/>
            <person name="Bradshaw R.E."/>
        </authorList>
    </citation>
    <scope>NUCLEOTIDE SEQUENCE [LARGE SCALE GENOMIC DNA]</scope>
    <source>
        <strain evidence="3">NZE10 / CBS 128990</strain>
    </source>
</reference>
<evidence type="ECO:0000313" key="2">
    <source>
        <dbReference type="EMBL" id="EME50172.1"/>
    </source>
</evidence>
<feature type="compositionally biased region" description="Polar residues" evidence="1">
    <location>
        <begin position="606"/>
        <end position="629"/>
    </location>
</feature>
<organism evidence="2 3">
    <name type="scientific">Dothistroma septosporum (strain NZE10 / CBS 128990)</name>
    <name type="common">Red band needle blight fungus</name>
    <name type="synonym">Mycosphaerella pini</name>
    <dbReference type="NCBI Taxonomy" id="675120"/>
    <lineage>
        <taxon>Eukaryota</taxon>
        <taxon>Fungi</taxon>
        <taxon>Dikarya</taxon>
        <taxon>Ascomycota</taxon>
        <taxon>Pezizomycotina</taxon>
        <taxon>Dothideomycetes</taxon>
        <taxon>Dothideomycetidae</taxon>
        <taxon>Mycosphaerellales</taxon>
        <taxon>Mycosphaerellaceae</taxon>
        <taxon>Dothistroma</taxon>
    </lineage>
</organism>
<protein>
    <submittedName>
        <fullName evidence="2">Uncharacterized protein</fullName>
    </submittedName>
</protein>
<feature type="region of interest" description="Disordered" evidence="1">
    <location>
        <begin position="594"/>
        <end position="645"/>
    </location>
</feature>
<feature type="compositionally biased region" description="Basic and acidic residues" evidence="1">
    <location>
        <begin position="303"/>
        <end position="322"/>
    </location>
</feature>
<reference evidence="2 3" key="2">
    <citation type="journal article" date="2012" name="PLoS Pathog.">
        <title>Diverse lifestyles and strategies of plant pathogenesis encoded in the genomes of eighteen Dothideomycetes fungi.</title>
        <authorList>
            <person name="Ohm R.A."/>
            <person name="Feau N."/>
            <person name="Henrissat B."/>
            <person name="Schoch C.L."/>
            <person name="Horwitz B.A."/>
            <person name="Barry K.W."/>
            <person name="Condon B.J."/>
            <person name="Copeland A.C."/>
            <person name="Dhillon B."/>
            <person name="Glaser F."/>
            <person name="Hesse C.N."/>
            <person name="Kosti I."/>
            <person name="LaButti K."/>
            <person name="Lindquist E.A."/>
            <person name="Lucas S."/>
            <person name="Salamov A.A."/>
            <person name="Bradshaw R.E."/>
            <person name="Ciuffetti L."/>
            <person name="Hamelin R.C."/>
            <person name="Kema G.H.J."/>
            <person name="Lawrence C."/>
            <person name="Scott J.A."/>
            <person name="Spatafora J.W."/>
            <person name="Turgeon B.G."/>
            <person name="de Wit P.J.G.M."/>
            <person name="Zhong S."/>
            <person name="Goodwin S.B."/>
            <person name="Grigoriev I.V."/>
        </authorList>
    </citation>
    <scope>NUCLEOTIDE SEQUENCE [LARGE SCALE GENOMIC DNA]</scope>
    <source>
        <strain evidence="3">NZE10 / CBS 128990</strain>
    </source>
</reference>
<dbReference type="OrthoDB" id="10595701at2759"/>
<proteinExistence type="predicted"/>
<accession>N1Q3A9</accession>
<feature type="region of interest" description="Disordered" evidence="1">
    <location>
        <begin position="303"/>
        <end position="401"/>
    </location>
</feature>
<feature type="compositionally biased region" description="Pro residues" evidence="1">
    <location>
        <begin position="231"/>
        <end position="250"/>
    </location>
</feature>
<feature type="compositionally biased region" description="Pro residues" evidence="1">
    <location>
        <begin position="181"/>
        <end position="223"/>
    </location>
</feature>
<evidence type="ECO:0000256" key="1">
    <source>
        <dbReference type="SAM" id="MobiDB-lite"/>
    </source>
</evidence>
<keyword evidence="3" id="KW-1185">Reference proteome</keyword>
<dbReference type="HOGENOM" id="CLU_343231_0_0_1"/>
<name>N1Q3A9_DOTSN</name>
<sequence>MLSDLGAMEECSELTWCGSAIWSWISFAAQQAVTRSNIAEDEIAGRVIDDVTLAEHALEGSSRSGLYMMQKTYKLVTGMRRLPEYGDVDWEEILPREMAATESINEQLRVLEQGPVVERADVMKAVKTAKLEPPEPLPTPQSDLNPWDPGYASSSKMRNLLLGLDDSPAESLRSLSEGPPEDPYPYPGGPGSSPPNPPGPPGDPSPPSDPSPSNGPPSNPEPPNSLNQPGSPKPPNSPSPPSDPDPPGDPSSPTGSSEPPVSPRRPSPVGIDPVRISRITKVLHRLGSKFKNVLQSIKDMFRKVFDKPGKARPRPDVNERPPTRNPLKPQPGTQQASRPPPRLQSVPRQTNPDDPLDDFQRGNPRAQGFNSANQPPAPKPISINRPSRGLQINDGFGQRRLKPNEPLFQETFDSGKGNLAPHNVKSKAHEDRSWDEGTIEAANLDFLQSMGLMETLPDADIAGEDTDMFVMSSQALRPTSLDKGKAKASLIEDAADNCALSRRRDCKPLSAPGGMVSLTMEAAGGSANPIFDTLGQPLISTVGTDGLQQMLGVRPGSDGVYCILKNTGGIAHEAGRLTFEAANGAYRWLPPYNHTGQPDKPAPTRTPASTFMTSARPTKPTPTASTSGQGPIISPTHGPSPPHQAPLSCDWTHHDLQDYEVWSDPTLPPGCSQPTFYECTPYWDTYTACNFPQNAKACKKLRKHNPASQCPKSISSSLSPQYLNWLGPKTMQTDCTWSRTLQSGMVWSNANMAPGCTRPTPWECTKEWEHWFYNGTDVERVRPNYCWAKEPGENSMGHDLAMRDMGCGWDFGGKGCSEKFLRVVV</sequence>
<dbReference type="Proteomes" id="UP000016933">
    <property type="component" value="Unassembled WGS sequence"/>
</dbReference>
<dbReference type="AlphaFoldDB" id="N1Q3A9"/>
<feature type="region of interest" description="Disordered" evidence="1">
    <location>
        <begin position="168"/>
        <end position="274"/>
    </location>
</feature>